<evidence type="ECO:0000313" key="6">
    <source>
        <dbReference type="EMBL" id="CZR65622.1"/>
    </source>
</evidence>
<dbReference type="PROSITE" id="PS00079">
    <property type="entry name" value="MULTICOPPER_OXIDASE1"/>
    <property type="match status" value="1"/>
</dbReference>
<dbReference type="GO" id="GO:0004322">
    <property type="term" value="F:ferroxidase activity"/>
    <property type="evidence" value="ECO:0007669"/>
    <property type="project" value="TreeGrafter"/>
</dbReference>
<dbReference type="InterPro" id="IPR001117">
    <property type="entry name" value="Cu-oxidase_2nd"/>
</dbReference>
<name>A0A1L7XKQ7_9HELO</name>
<dbReference type="Gene3D" id="2.60.40.420">
    <property type="entry name" value="Cupredoxins - blue copper proteins"/>
    <property type="match status" value="2"/>
</dbReference>
<evidence type="ECO:0000313" key="7">
    <source>
        <dbReference type="Proteomes" id="UP000184330"/>
    </source>
</evidence>
<reference evidence="6 7" key="1">
    <citation type="submission" date="2016-03" db="EMBL/GenBank/DDBJ databases">
        <authorList>
            <person name="Ploux O."/>
        </authorList>
    </citation>
    <scope>NUCLEOTIDE SEQUENCE [LARGE SCALE GENOMIC DNA]</scope>
    <source>
        <strain evidence="6 7">UAMH 11012</strain>
    </source>
</reference>
<dbReference type="PANTHER" id="PTHR11709:SF361">
    <property type="entry name" value="IRON TRANSPORT MULTICOPPER OXIDASE FET3"/>
    <property type="match status" value="1"/>
</dbReference>
<keyword evidence="7" id="KW-1185">Reference proteome</keyword>
<evidence type="ECO:0000259" key="5">
    <source>
        <dbReference type="Pfam" id="PF07731"/>
    </source>
</evidence>
<evidence type="ECO:0000256" key="2">
    <source>
        <dbReference type="ARBA" id="ARBA00022723"/>
    </source>
</evidence>
<dbReference type="GO" id="GO:0010106">
    <property type="term" value="P:cellular response to iron ion starvation"/>
    <property type="evidence" value="ECO:0007669"/>
    <property type="project" value="TreeGrafter"/>
</dbReference>
<dbReference type="PANTHER" id="PTHR11709">
    <property type="entry name" value="MULTI-COPPER OXIDASE"/>
    <property type="match status" value="1"/>
</dbReference>
<dbReference type="InterPro" id="IPR008972">
    <property type="entry name" value="Cupredoxin"/>
</dbReference>
<dbReference type="InterPro" id="IPR045087">
    <property type="entry name" value="Cu-oxidase_fam"/>
</dbReference>
<comment type="similarity">
    <text evidence="1">Belongs to the multicopper oxidase family.</text>
</comment>
<accession>A0A1L7XKQ7</accession>
<proteinExistence type="inferred from homology"/>
<evidence type="ECO:0008006" key="8">
    <source>
        <dbReference type="Google" id="ProtNLM"/>
    </source>
</evidence>
<dbReference type="Pfam" id="PF07731">
    <property type="entry name" value="Cu-oxidase_2"/>
    <property type="match status" value="1"/>
</dbReference>
<gene>
    <name evidence="6" type="ORF">PAC_15522</name>
</gene>
<evidence type="ECO:0000259" key="4">
    <source>
        <dbReference type="Pfam" id="PF00394"/>
    </source>
</evidence>
<evidence type="ECO:0000256" key="3">
    <source>
        <dbReference type="ARBA" id="ARBA00023002"/>
    </source>
</evidence>
<evidence type="ECO:0000256" key="1">
    <source>
        <dbReference type="ARBA" id="ARBA00010609"/>
    </source>
</evidence>
<dbReference type="Pfam" id="PF00394">
    <property type="entry name" value="Cu-oxidase"/>
    <property type="match status" value="1"/>
</dbReference>
<sequence length="376" mass="41836">MDALRPNQYIGQEMEPVPYSTLINDQQNTKFNIIPGKRYLFRIINMSGFASNVIKLTAHTMTIVEMDGVATVPKNTTKSMIAAAQGYVVVAQAAANSTNNYGILSTMMPNMFGTDISPSDNRMNATGYLINTSAALPAPPLSGHPNCERELRLRFREWTDERVHERPDFRTAMLAPANYSINSMIYGPATAPVGIVEIYLIDNDNRYHPFHVHYHVAQIVAQGDPGTKLLPKAWNGSYIPIPANGDVFMVNKFSSTVVRFKTGNPGTWLFYCHIEWHIEAGLVMTFIEDPIRMRALNLTIPQNIVNWFDLSEAPTKPPASPWGAYVAIAVPPALVPAHSNSAYAAIKMMLGRMSRVTCVFLSRVSKRIDDCQVTNR</sequence>
<protein>
    <recommendedName>
        <fullName evidence="8">Plastocyanin-like domain-containing protein</fullName>
    </recommendedName>
</protein>
<keyword evidence="3" id="KW-0560">Oxidoreductase</keyword>
<dbReference type="Proteomes" id="UP000184330">
    <property type="component" value="Unassembled WGS sequence"/>
</dbReference>
<dbReference type="STRING" id="576137.A0A1L7XKQ7"/>
<keyword evidence="2" id="KW-0479">Metal-binding</keyword>
<dbReference type="InterPro" id="IPR033138">
    <property type="entry name" value="Cu_oxidase_CS"/>
</dbReference>
<dbReference type="InterPro" id="IPR011706">
    <property type="entry name" value="Cu-oxidase_C"/>
</dbReference>
<dbReference type="AlphaFoldDB" id="A0A1L7XKQ7"/>
<dbReference type="EMBL" id="FJOG01000032">
    <property type="protein sequence ID" value="CZR65622.1"/>
    <property type="molecule type" value="Genomic_DNA"/>
</dbReference>
<dbReference type="GO" id="GO:0033573">
    <property type="term" value="C:high-affinity iron permease complex"/>
    <property type="evidence" value="ECO:0007669"/>
    <property type="project" value="TreeGrafter"/>
</dbReference>
<organism evidence="6 7">
    <name type="scientific">Phialocephala subalpina</name>
    <dbReference type="NCBI Taxonomy" id="576137"/>
    <lineage>
        <taxon>Eukaryota</taxon>
        <taxon>Fungi</taxon>
        <taxon>Dikarya</taxon>
        <taxon>Ascomycota</taxon>
        <taxon>Pezizomycotina</taxon>
        <taxon>Leotiomycetes</taxon>
        <taxon>Helotiales</taxon>
        <taxon>Mollisiaceae</taxon>
        <taxon>Phialocephala</taxon>
        <taxon>Phialocephala fortinii species complex</taxon>
    </lineage>
</organism>
<feature type="domain" description="Plastocyanin-like" evidence="4">
    <location>
        <begin position="11"/>
        <end position="124"/>
    </location>
</feature>
<feature type="domain" description="Plastocyanin-like" evidence="5">
    <location>
        <begin position="195"/>
        <end position="290"/>
    </location>
</feature>
<dbReference type="GO" id="GO:0033215">
    <property type="term" value="P:reductive iron assimilation"/>
    <property type="evidence" value="ECO:0007669"/>
    <property type="project" value="TreeGrafter"/>
</dbReference>
<dbReference type="GO" id="GO:0005507">
    <property type="term" value="F:copper ion binding"/>
    <property type="evidence" value="ECO:0007669"/>
    <property type="project" value="InterPro"/>
</dbReference>
<dbReference type="SUPFAM" id="SSF49503">
    <property type="entry name" value="Cupredoxins"/>
    <property type="match status" value="2"/>
</dbReference>
<dbReference type="OrthoDB" id="10255118at2759"/>